<keyword evidence="2" id="KW-0560">Oxidoreductase</keyword>
<protein>
    <submittedName>
        <fullName evidence="4">Nad p h oxidoreductase-related</fullName>
    </submittedName>
</protein>
<accession>A0A9Q0LYI4</accession>
<dbReference type="EMBL" id="JAPDFW010000022">
    <property type="protein sequence ID" value="KAJ5079763.1"/>
    <property type="molecule type" value="Genomic_DNA"/>
</dbReference>
<organism evidence="4 5">
    <name type="scientific">Anaeramoeba ignava</name>
    <name type="common">Anaerobic marine amoeba</name>
    <dbReference type="NCBI Taxonomy" id="1746090"/>
    <lineage>
        <taxon>Eukaryota</taxon>
        <taxon>Metamonada</taxon>
        <taxon>Anaeramoebidae</taxon>
        <taxon>Anaeramoeba</taxon>
    </lineage>
</organism>
<evidence type="ECO:0000256" key="2">
    <source>
        <dbReference type="ARBA" id="ARBA00023002"/>
    </source>
</evidence>
<sequence>MKILIVLAHPEPKSINGQLKDKAKEVLEKAGHTVVVSDLYQMGFKAVADQDDFQNREDPDFFKMQYEQRFNTMTEDIINEQKKVEEADLVLFQFPLWWGSMPAILKGWFDRVFTVPWSYSWPHLCDKGKMKGKKALVSITTGGTPDYFGDRFPFGDLTKCLFHMLRGCLYFCGFEVLPPVYHYAVEENEQNKIMEQWEEKLKNIENMKPIIFSKIEDYLIQGLPEDKKTDFEVINNFK</sequence>
<dbReference type="PANTHER" id="PTHR10204">
    <property type="entry name" value="NAD P H OXIDOREDUCTASE-RELATED"/>
    <property type="match status" value="1"/>
</dbReference>
<comment type="similarity">
    <text evidence="1">Belongs to the NAD(P)H dehydrogenase (quinone) family.</text>
</comment>
<keyword evidence="5" id="KW-1185">Reference proteome</keyword>
<dbReference type="InterPro" id="IPR051545">
    <property type="entry name" value="NAD(P)H_dehydrogenase_qn"/>
</dbReference>
<evidence type="ECO:0000313" key="4">
    <source>
        <dbReference type="EMBL" id="KAJ5079763.1"/>
    </source>
</evidence>
<dbReference type="InterPro" id="IPR029039">
    <property type="entry name" value="Flavoprotein-like_sf"/>
</dbReference>
<dbReference type="Proteomes" id="UP001149090">
    <property type="component" value="Unassembled WGS sequence"/>
</dbReference>
<dbReference type="OrthoDB" id="26889at2759"/>
<name>A0A9Q0LYI4_ANAIG</name>
<feature type="domain" description="Flavodoxin-like fold" evidence="3">
    <location>
        <begin position="1"/>
        <end position="202"/>
    </location>
</feature>
<dbReference type="AlphaFoldDB" id="A0A9Q0LYI4"/>
<dbReference type="OMA" id="VETHKAY"/>
<reference evidence="4" key="1">
    <citation type="submission" date="2022-10" db="EMBL/GenBank/DDBJ databases">
        <title>Novel sulphate-reducing endosymbionts in the free-living metamonad Anaeramoeba.</title>
        <authorList>
            <person name="Jerlstrom-Hultqvist J."/>
            <person name="Cepicka I."/>
            <person name="Gallot-Lavallee L."/>
            <person name="Salas-Leiva D."/>
            <person name="Curtis B.A."/>
            <person name="Zahonova K."/>
            <person name="Pipaliya S."/>
            <person name="Dacks J."/>
            <person name="Roger A.J."/>
        </authorList>
    </citation>
    <scope>NUCLEOTIDE SEQUENCE</scope>
    <source>
        <strain evidence="4">BMAN</strain>
    </source>
</reference>
<dbReference type="Gene3D" id="3.40.50.360">
    <property type="match status" value="1"/>
</dbReference>
<dbReference type="GO" id="GO:0003955">
    <property type="term" value="F:NAD(P)H dehydrogenase (quinone) activity"/>
    <property type="evidence" value="ECO:0007669"/>
    <property type="project" value="TreeGrafter"/>
</dbReference>
<dbReference type="GO" id="GO:0005829">
    <property type="term" value="C:cytosol"/>
    <property type="evidence" value="ECO:0007669"/>
    <property type="project" value="TreeGrafter"/>
</dbReference>
<proteinExistence type="inferred from homology"/>
<evidence type="ECO:0000313" key="5">
    <source>
        <dbReference type="Proteomes" id="UP001149090"/>
    </source>
</evidence>
<gene>
    <name evidence="4" type="ORF">M0811_04076</name>
</gene>
<comment type="caution">
    <text evidence="4">The sequence shown here is derived from an EMBL/GenBank/DDBJ whole genome shotgun (WGS) entry which is preliminary data.</text>
</comment>
<dbReference type="SUPFAM" id="SSF52218">
    <property type="entry name" value="Flavoproteins"/>
    <property type="match status" value="1"/>
</dbReference>
<evidence type="ECO:0000256" key="1">
    <source>
        <dbReference type="ARBA" id="ARBA00006252"/>
    </source>
</evidence>
<dbReference type="InterPro" id="IPR003680">
    <property type="entry name" value="Flavodoxin_fold"/>
</dbReference>
<dbReference type="Pfam" id="PF02525">
    <property type="entry name" value="Flavodoxin_2"/>
    <property type="match status" value="1"/>
</dbReference>
<dbReference type="PANTHER" id="PTHR10204:SF34">
    <property type="entry name" value="NAD(P)H DEHYDROGENASE [QUINONE] 1 ISOFORM 1"/>
    <property type="match status" value="1"/>
</dbReference>
<evidence type="ECO:0000259" key="3">
    <source>
        <dbReference type="Pfam" id="PF02525"/>
    </source>
</evidence>